<dbReference type="Pfam" id="PF03478">
    <property type="entry name" value="Beta-prop_KIB1-4"/>
    <property type="match status" value="1"/>
</dbReference>
<accession>A0A7J7LU86</accession>
<evidence type="ECO:0000313" key="2">
    <source>
        <dbReference type="EMBL" id="KAF6146102.1"/>
    </source>
</evidence>
<gene>
    <name evidence="2" type="ORF">GIB67_033461</name>
</gene>
<dbReference type="Gene3D" id="1.20.1280.50">
    <property type="match status" value="1"/>
</dbReference>
<name>A0A7J7LU86_9MAGN</name>
<dbReference type="AlphaFoldDB" id="A0A7J7LU86"/>
<sequence>MANWAELPPELIGLVLKRLIAHDVYDYLSFRAVCHPWRSVASEKHNYAGVSVCKIPWLMMAEKENSDVRSFYSLSNNKFYNIHLPEARGRRCWGSPDGWLITLGIDREMHLLNPLTHVQIRLPSQTTFGDQYPEKSSFTSEVVREIFIRKAIRLSTPTSTTNGNCIVIAIYSQWGKLAIAKPTDKTWTTLESPFAHYYDVICFKDQVYAIDSYGILRICDITGIQPNVVDFASPIKNYKGCDTLYLVEISGELHLIIRYVFREEDWVDGEPENNSVTLGTCFFEIYKMDICTRQWEELDGSSEHALFLGTNCSFSLSVAEYPELKGNCVYFTDDDVNSWDCEAGRYTGIYSFENQTDEFIDLGLDMHSTFSPPLWITPNLC</sequence>
<dbReference type="InterPro" id="IPR005174">
    <property type="entry name" value="KIB1-4_b-propeller"/>
</dbReference>
<organism evidence="2 3">
    <name type="scientific">Kingdonia uniflora</name>
    <dbReference type="NCBI Taxonomy" id="39325"/>
    <lineage>
        <taxon>Eukaryota</taxon>
        <taxon>Viridiplantae</taxon>
        <taxon>Streptophyta</taxon>
        <taxon>Embryophyta</taxon>
        <taxon>Tracheophyta</taxon>
        <taxon>Spermatophyta</taxon>
        <taxon>Magnoliopsida</taxon>
        <taxon>Ranunculales</taxon>
        <taxon>Circaeasteraceae</taxon>
        <taxon>Kingdonia</taxon>
    </lineage>
</organism>
<evidence type="ECO:0000259" key="1">
    <source>
        <dbReference type="PROSITE" id="PS50181"/>
    </source>
</evidence>
<dbReference type="PANTHER" id="PTHR44586:SF25">
    <property type="entry name" value="(WILD MALAYSIAN BANANA) HYPOTHETICAL PROTEIN"/>
    <property type="match status" value="1"/>
</dbReference>
<dbReference type="PANTHER" id="PTHR44586">
    <property type="entry name" value="F-BOX DOMAIN CONTAINING PROTEIN, EXPRESSED"/>
    <property type="match status" value="1"/>
</dbReference>
<dbReference type="Proteomes" id="UP000541444">
    <property type="component" value="Unassembled WGS sequence"/>
</dbReference>
<keyword evidence="3" id="KW-1185">Reference proteome</keyword>
<dbReference type="Pfam" id="PF00646">
    <property type="entry name" value="F-box"/>
    <property type="match status" value="1"/>
</dbReference>
<dbReference type="InterPro" id="IPR036047">
    <property type="entry name" value="F-box-like_dom_sf"/>
</dbReference>
<feature type="domain" description="F-box" evidence="1">
    <location>
        <begin position="1"/>
        <end position="50"/>
    </location>
</feature>
<proteinExistence type="predicted"/>
<dbReference type="OrthoDB" id="642536at2759"/>
<dbReference type="EMBL" id="JACGCM010002017">
    <property type="protein sequence ID" value="KAF6146102.1"/>
    <property type="molecule type" value="Genomic_DNA"/>
</dbReference>
<reference evidence="2 3" key="1">
    <citation type="journal article" date="2020" name="IScience">
        <title>Genome Sequencing of the Endangered Kingdonia uniflora (Circaeasteraceae, Ranunculales) Reveals Potential Mechanisms of Evolutionary Specialization.</title>
        <authorList>
            <person name="Sun Y."/>
            <person name="Deng T."/>
            <person name="Zhang A."/>
            <person name="Moore M.J."/>
            <person name="Landis J.B."/>
            <person name="Lin N."/>
            <person name="Zhang H."/>
            <person name="Zhang X."/>
            <person name="Huang J."/>
            <person name="Zhang X."/>
            <person name="Sun H."/>
            <person name="Wang H."/>
        </authorList>
    </citation>
    <scope>NUCLEOTIDE SEQUENCE [LARGE SCALE GENOMIC DNA]</scope>
    <source>
        <strain evidence="2">TB1705</strain>
        <tissue evidence="2">Leaf</tissue>
    </source>
</reference>
<comment type="caution">
    <text evidence="2">The sequence shown here is derived from an EMBL/GenBank/DDBJ whole genome shotgun (WGS) entry which is preliminary data.</text>
</comment>
<protein>
    <recommendedName>
        <fullName evidence="1">F-box domain-containing protein</fullName>
    </recommendedName>
</protein>
<dbReference type="PROSITE" id="PS50181">
    <property type="entry name" value="FBOX"/>
    <property type="match status" value="1"/>
</dbReference>
<dbReference type="InterPro" id="IPR001810">
    <property type="entry name" value="F-box_dom"/>
</dbReference>
<evidence type="ECO:0000313" key="3">
    <source>
        <dbReference type="Proteomes" id="UP000541444"/>
    </source>
</evidence>
<dbReference type="SUPFAM" id="SSF81383">
    <property type="entry name" value="F-box domain"/>
    <property type="match status" value="1"/>
</dbReference>